<sequence length="108" mass="12353">MSVREGIWERNEGMGPEREFQERSRIERRVRRVMEDGMLPVTLGSLWKLRVVRKGRSPTAGGMGPVTLESVSTRRAVTREPSETPGSHTMPPQSQHAKEDVQEDHEHH</sequence>
<feature type="region of interest" description="Disordered" evidence="1">
    <location>
        <begin position="55"/>
        <end position="108"/>
    </location>
</feature>
<dbReference type="EMBL" id="JAGFBR010000006">
    <property type="protein sequence ID" value="KAH0464870.1"/>
    <property type="molecule type" value="Genomic_DNA"/>
</dbReference>
<accession>A0AAV7HBK8</accession>
<organism evidence="2 3">
    <name type="scientific">Dendrobium chrysotoxum</name>
    <name type="common">Orchid</name>
    <dbReference type="NCBI Taxonomy" id="161865"/>
    <lineage>
        <taxon>Eukaryota</taxon>
        <taxon>Viridiplantae</taxon>
        <taxon>Streptophyta</taxon>
        <taxon>Embryophyta</taxon>
        <taxon>Tracheophyta</taxon>
        <taxon>Spermatophyta</taxon>
        <taxon>Magnoliopsida</taxon>
        <taxon>Liliopsida</taxon>
        <taxon>Asparagales</taxon>
        <taxon>Orchidaceae</taxon>
        <taxon>Epidendroideae</taxon>
        <taxon>Malaxideae</taxon>
        <taxon>Dendrobiinae</taxon>
        <taxon>Dendrobium</taxon>
    </lineage>
</organism>
<evidence type="ECO:0000313" key="2">
    <source>
        <dbReference type="EMBL" id="KAH0464870.1"/>
    </source>
</evidence>
<name>A0AAV7HBK8_DENCH</name>
<keyword evidence="3" id="KW-1185">Reference proteome</keyword>
<evidence type="ECO:0000256" key="1">
    <source>
        <dbReference type="SAM" id="MobiDB-lite"/>
    </source>
</evidence>
<feature type="compositionally biased region" description="Polar residues" evidence="1">
    <location>
        <begin position="84"/>
        <end position="95"/>
    </location>
</feature>
<dbReference type="Proteomes" id="UP000775213">
    <property type="component" value="Unassembled WGS sequence"/>
</dbReference>
<feature type="compositionally biased region" description="Basic and acidic residues" evidence="1">
    <location>
        <begin position="96"/>
        <end position="108"/>
    </location>
</feature>
<dbReference type="AlphaFoldDB" id="A0AAV7HBK8"/>
<evidence type="ECO:0000313" key="3">
    <source>
        <dbReference type="Proteomes" id="UP000775213"/>
    </source>
</evidence>
<comment type="caution">
    <text evidence="2">The sequence shown here is derived from an EMBL/GenBank/DDBJ whole genome shotgun (WGS) entry which is preliminary data.</text>
</comment>
<protein>
    <submittedName>
        <fullName evidence="2">Uncharacterized protein</fullName>
    </submittedName>
</protein>
<reference evidence="2 3" key="1">
    <citation type="journal article" date="2021" name="Hortic Res">
        <title>Chromosome-scale assembly of the Dendrobium chrysotoxum genome enhances the understanding of orchid evolution.</title>
        <authorList>
            <person name="Zhang Y."/>
            <person name="Zhang G.Q."/>
            <person name="Zhang D."/>
            <person name="Liu X.D."/>
            <person name="Xu X.Y."/>
            <person name="Sun W.H."/>
            <person name="Yu X."/>
            <person name="Zhu X."/>
            <person name="Wang Z.W."/>
            <person name="Zhao X."/>
            <person name="Zhong W.Y."/>
            <person name="Chen H."/>
            <person name="Yin W.L."/>
            <person name="Huang T."/>
            <person name="Niu S.C."/>
            <person name="Liu Z.J."/>
        </authorList>
    </citation>
    <scope>NUCLEOTIDE SEQUENCE [LARGE SCALE GENOMIC DNA]</scope>
    <source>
        <strain evidence="2">Lindl</strain>
    </source>
</reference>
<gene>
    <name evidence="2" type="ORF">IEQ34_004973</name>
</gene>
<proteinExistence type="predicted"/>
<feature type="region of interest" description="Disordered" evidence="1">
    <location>
        <begin position="1"/>
        <end position="23"/>
    </location>
</feature>